<proteinExistence type="inferred from homology"/>
<organism evidence="8 9">
    <name type="scientific">Candidatus Amesbacteria bacterium GW2011_GWA2_47_11</name>
    <dbReference type="NCBI Taxonomy" id="1618357"/>
    <lineage>
        <taxon>Bacteria</taxon>
        <taxon>Candidatus Amesiibacteriota</taxon>
    </lineage>
</organism>
<reference evidence="8 9" key="1">
    <citation type="journal article" date="2015" name="Nature">
        <title>rRNA introns, odd ribosomes, and small enigmatic genomes across a large radiation of phyla.</title>
        <authorList>
            <person name="Brown C.T."/>
            <person name="Hug L.A."/>
            <person name="Thomas B.C."/>
            <person name="Sharon I."/>
            <person name="Castelle C.J."/>
            <person name="Singh A."/>
            <person name="Wilkins M.J."/>
            <person name="Williams K.H."/>
            <person name="Banfield J.F."/>
        </authorList>
    </citation>
    <scope>NUCLEOTIDE SEQUENCE [LARGE SCALE GENOMIC DNA]</scope>
</reference>
<evidence type="ECO:0000256" key="2">
    <source>
        <dbReference type="ARBA" id="ARBA00022980"/>
    </source>
</evidence>
<feature type="compositionally biased region" description="Basic residues" evidence="6">
    <location>
        <begin position="9"/>
        <end position="18"/>
    </location>
</feature>
<accession>A0A0G1RIJ4</accession>
<keyword evidence="2 4" id="KW-0689">Ribosomal protein</keyword>
<dbReference type="InterPro" id="IPR030878">
    <property type="entry name" value="Ribosomal_uL15"/>
</dbReference>
<dbReference type="Pfam" id="PF00828">
    <property type="entry name" value="Ribosomal_L27A"/>
    <property type="match status" value="1"/>
</dbReference>
<dbReference type="PROSITE" id="PS00475">
    <property type="entry name" value="RIBOSOMAL_L15"/>
    <property type="match status" value="1"/>
</dbReference>
<dbReference type="AlphaFoldDB" id="A0A0G1RIJ4"/>
<comment type="function">
    <text evidence="4">Binds to the 23S rRNA.</text>
</comment>
<feature type="compositionally biased region" description="Gly residues" evidence="6">
    <location>
        <begin position="19"/>
        <end position="34"/>
    </location>
</feature>
<evidence type="ECO:0000313" key="8">
    <source>
        <dbReference type="EMBL" id="KKU56897.1"/>
    </source>
</evidence>
<protein>
    <recommendedName>
        <fullName evidence="4">Large ribosomal subunit protein uL15</fullName>
    </recommendedName>
</protein>
<comment type="caution">
    <text evidence="8">The sequence shown here is derived from an EMBL/GenBank/DDBJ whole genome shotgun (WGS) entry which is preliminary data.</text>
</comment>
<dbReference type="PATRIC" id="fig|1618357.3.peg.163"/>
<evidence type="ECO:0000256" key="5">
    <source>
        <dbReference type="RuleBase" id="RU003888"/>
    </source>
</evidence>
<name>A0A0G1RIJ4_9BACT</name>
<evidence type="ECO:0000259" key="7">
    <source>
        <dbReference type="Pfam" id="PF00828"/>
    </source>
</evidence>
<dbReference type="PANTHER" id="PTHR12934:SF11">
    <property type="entry name" value="LARGE RIBOSOMAL SUBUNIT PROTEIN UL15M"/>
    <property type="match status" value="1"/>
</dbReference>
<comment type="similarity">
    <text evidence="1 4 5">Belongs to the universal ribosomal protein uL15 family.</text>
</comment>
<dbReference type="EMBL" id="LCNM01000002">
    <property type="protein sequence ID" value="KKU56897.1"/>
    <property type="molecule type" value="Genomic_DNA"/>
</dbReference>
<feature type="region of interest" description="Disordered" evidence="6">
    <location>
        <begin position="1"/>
        <end position="42"/>
    </location>
</feature>
<dbReference type="Proteomes" id="UP000034607">
    <property type="component" value="Unassembled WGS sequence"/>
</dbReference>
<gene>
    <name evidence="4" type="primary">rplO</name>
    <name evidence="8" type="ORF">UX78_C0002G0077</name>
</gene>
<dbReference type="GO" id="GO:0003735">
    <property type="term" value="F:structural constituent of ribosome"/>
    <property type="evidence" value="ECO:0007669"/>
    <property type="project" value="InterPro"/>
</dbReference>
<keyword evidence="4" id="KW-0699">rRNA-binding</keyword>
<dbReference type="GO" id="GO:0019843">
    <property type="term" value="F:rRNA binding"/>
    <property type="evidence" value="ECO:0007669"/>
    <property type="project" value="UniProtKB-UniRule"/>
</dbReference>
<feature type="domain" description="Large ribosomal subunit protein uL15/eL18" evidence="7">
    <location>
        <begin position="78"/>
        <end position="140"/>
    </location>
</feature>
<dbReference type="InterPro" id="IPR005749">
    <property type="entry name" value="Ribosomal_uL15_bac-type"/>
</dbReference>
<dbReference type="HAMAP" id="MF_01341">
    <property type="entry name" value="Ribosomal_uL15"/>
    <property type="match status" value="1"/>
</dbReference>
<dbReference type="PANTHER" id="PTHR12934">
    <property type="entry name" value="50S RIBOSOMAL PROTEIN L15"/>
    <property type="match status" value="1"/>
</dbReference>
<comment type="subunit">
    <text evidence="4">Part of the 50S ribosomal subunit.</text>
</comment>
<dbReference type="GO" id="GO:0006412">
    <property type="term" value="P:translation"/>
    <property type="evidence" value="ECO:0007669"/>
    <property type="project" value="UniProtKB-UniRule"/>
</dbReference>
<evidence type="ECO:0000256" key="1">
    <source>
        <dbReference type="ARBA" id="ARBA00007320"/>
    </source>
</evidence>
<keyword evidence="4" id="KW-0694">RNA-binding</keyword>
<dbReference type="InterPro" id="IPR021131">
    <property type="entry name" value="Ribosomal_uL15/eL18"/>
</dbReference>
<evidence type="ECO:0000256" key="4">
    <source>
        <dbReference type="HAMAP-Rule" id="MF_01341"/>
    </source>
</evidence>
<dbReference type="InterPro" id="IPR001196">
    <property type="entry name" value="Ribosomal_uL15_CS"/>
</dbReference>
<dbReference type="GO" id="GO:0015934">
    <property type="term" value="C:large ribosomal subunit"/>
    <property type="evidence" value="ECO:0007669"/>
    <property type="project" value="InterPro"/>
</dbReference>
<evidence type="ECO:0000256" key="3">
    <source>
        <dbReference type="ARBA" id="ARBA00023274"/>
    </source>
</evidence>
<evidence type="ECO:0000313" key="9">
    <source>
        <dbReference type="Proteomes" id="UP000034607"/>
    </source>
</evidence>
<dbReference type="Gene3D" id="3.100.10.10">
    <property type="match status" value="1"/>
</dbReference>
<keyword evidence="3 4" id="KW-0687">Ribonucleoprotein</keyword>
<sequence>MDLANLPKITKRSAKRVGRGYGSGRGGHTSGRGSKGQKARGKIRVGFEGTKAKKSLVKRLPLLRGKGKFKPLKGKFLPLNLSDLSDWPAKLPVTTENLARRGRGGATKILARGDIKQALVIKVPISQAAAKKILKAGGKIDKI</sequence>
<dbReference type="InterPro" id="IPR036227">
    <property type="entry name" value="Ribosomal_uL15/eL18_sf"/>
</dbReference>
<dbReference type="SUPFAM" id="SSF52080">
    <property type="entry name" value="Ribosomal proteins L15p and L18e"/>
    <property type="match status" value="1"/>
</dbReference>
<evidence type="ECO:0000256" key="6">
    <source>
        <dbReference type="SAM" id="MobiDB-lite"/>
    </source>
</evidence>